<dbReference type="OrthoDB" id="4473401at2759"/>
<dbReference type="PROSITE" id="PS50279">
    <property type="entry name" value="BPTI_KUNITZ_2"/>
    <property type="match status" value="1"/>
</dbReference>
<dbReference type="GO" id="GO:0004867">
    <property type="term" value="F:serine-type endopeptidase inhibitor activity"/>
    <property type="evidence" value="ECO:0007669"/>
    <property type="project" value="UniProtKB-KW"/>
</dbReference>
<dbReference type="FunFam" id="4.10.410.10:FF:000020">
    <property type="entry name" value="Collagen, type VI, alpha 3"/>
    <property type="match status" value="1"/>
</dbReference>
<feature type="chain" id="PRO_5002814131" description="BPTI/Kunitz inhibitor domain-containing protein" evidence="7">
    <location>
        <begin position="20"/>
        <end position="82"/>
    </location>
</feature>
<evidence type="ECO:0000256" key="6">
    <source>
        <dbReference type="ARBA" id="ARBA00023157"/>
    </source>
</evidence>
<dbReference type="PROSITE" id="PS00280">
    <property type="entry name" value="BPTI_KUNITZ_1"/>
    <property type="match status" value="1"/>
</dbReference>
<feature type="signal peptide" evidence="7">
    <location>
        <begin position="1"/>
        <end position="19"/>
    </location>
</feature>
<dbReference type="InParanoid" id="B4KJZ6"/>
<feature type="domain" description="BPTI/Kunitz inhibitor" evidence="8">
    <location>
        <begin position="25"/>
        <end position="80"/>
    </location>
</feature>
<dbReference type="PRINTS" id="PR00759">
    <property type="entry name" value="BASICPTASE"/>
</dbReference>
<dbReference type="CDD" id="cd22634">
    <property type="entry name" value="Kunitz_SCI-I-like"/>
    <property type="match status" value="1"/>
</dbReference>
<keyword evidence="3" id="KW-0646">Protease inhibitor</keyword>
<dbReference type="KEGG" id="dmo:Dmoj_GI17758"/>
<dbReference type="Proteomes" id="UP000009192">
    <property type="component" value="Unassembled WGS sequence"/>
</dbReference>
<evidence type="ECO:0000259" key="8">
    <source>
        <dbReference type="PROSITE" id="PS50279"/>
    </source>
</evidence>
<evidence type="ECO:0000256" key="3">
    <source>
        <dbReference type="ARBA" id="ARBA00022690"/>
    </source>
</evidence>
<evidence type="ECO:0000256" key="2">
    <source>
        <dbReference type="ARBA" id="ARBA00022525"/>
    </source>
</evidence>
<reference evidence="9 10" key="1">
    <citation type="journal article" date="2007" name="Nature">
        <title>Evolution of genes and genomes on the Drosophila phylogeny.</title>
        <authorList>
            <consortium name="Drosophila 12 Genomes Consortium"/>
            <person name="Clark A.G."/>
            <person name="Eisen M.B."/>
            <person name="Smith D.R."/>
            <person name="Bergman C.M."/>
            <person name="Oliver B."/>
            <person name="Markow T.A."/>
            <person name="Kaufman T.C."/>
            <person name="Kellis M."/>
            <person name="Gelbart W."/>
            <person name="Iyer V.N."/>
            <person name="Pollard D.A."/>
            <person name="Sackton T.B."/>
            <person name="Larracuente A.M."/>
            <person name="Singh N.D."/>
            <person name="Abad J.P."/>
            <person name="Abt D.N."/>
            <person name="Adryan B."/>
            <person name="Aguade M."/>
            <person name="Akashi H."/>
            <person name="Anderson W.W."/>
            <person name="Aquadro C.F."/>
            <person name="Ardell D.H."/>
            <person name="Arguello R."/>
            <person name="Artieri C.G."/>
            <person name="Barbash D.A."/>
            <person name="Barker D."/>
            <person name="Barsanti P."/>
            <person name="Batterham P."/>
            <person name="Batzoglou S."/>
            <person name="Begun D."/>
            <person name="Bhutkar A."/>
            <person name="Blanco E."/>
            <person name="Bosak S.A."/>
            <person name="Bradley R.K."/>
            <person name="Brand A.D."/>
            <person name="Brent M.R."/>
            <person name="Brooks A.N."/>
            <person name="Brown R.H."/>
            <person name="Butlin R.K."/>
            <person name="Caggese C."/>
            <person name="Calvi B.R."/>
            <person name="Bernardo de Carvalho A."/>
            <person name="Caspi A."/>
            <person name="Castrezana S."/>
            <person name="Celniker S.E."/>
            <person name="Chang J.L."/>
            <person name="Chapple C."/>
            <person name="Chatterji S."/>
            <person name="Chinwalla A."/>
            <person name="Civetta A."/>
            <person name="Clifton S.W."/>
            <person name="Comeron J.M."/>
            <person name="Costello J.C."/>
            <person name="Coyne J.A."/>
            <person name="Daub J."/>
            <person name="David R.G."/>
            <person name="Delcher A.L."/>
            <person name="Delehaunty K."/>
            <person name="Do C.B."/>
            <person name="Ebling H."/>
            <person name="Edwards K."/>
            <person name="Eickbush T."/>
            <person name="Evans J.D."/>
            <person name="Filipski A."/>
            <person name="Findeiss S."/>
            <person name="Freyhult E."/>
            <person name="Fulton L."/>
            <person name="Fulton R."/>
            <person name="Garcia A.C."/>
            <person name="Gardiner A."/>
            <person name="Garfield D.A."/>
            <person name="Garvin B.E."/>
            <person name="Gibson G."/>
            <person name="Gilbert D."/>
            <person name="Gnerre S."/>
            <person name="Godfrey J."/>
            <person name="Good R."/>
            <person name="Gotea V."/>
            <person name="Gravely B."/>
            <person name="Greenberg A.J."/>
            <person name="Griffiths-Jones S."/>
            <person name="Gross S."/>
            <person name="Guigo R."/>
            <person name="Gustafson E.A."/>
            <person name="Haerty W."/>
            <person name="Hahn M.W."/>
            <person name="Halligan D.L."/>
            <person name="Halpern A.L."/>
            <person name="Halter G.M."/>
            <person name="Han M.V."/>
            <person name="Heger A."/>
            <person name="Hillier L."/>
            <person name="Hinrichs A.S."/>
            <person name="Holmes I."/>
            <person name="Hoskins R.A."/>
            <person name="Hubisz M.J."/>
            <person name="Hultmark D."/>
            <person name="Huntley M.A."/>
            <person name="Jaffe D.B."/>
            <person name="Jagadeeshan S."/>
            <person name="Jeck W.R."/>
            <person name="Johnson J."/>
            <person name="Jones C.D."/>
            <person name="Jordan W.C."/>
            <person name="Karpen G.H."/>
            <person name="Kataoka E."/>
            <person name="Keightley P.D."/>
            <person name="Kheradpour P."/>
            <person name="Kirkness E.F."/>
            <person name="Koerich L.B."/>
            <person name="Kristiansen K."/>
            <person name="Kudrna D."/>
            <person name="Kulathinal R.J."/>
            <person name="Kumar S."/>
            <person name="Kwok R."/>
            <person name="Lander E."/>
            <person name="Langley C.H."/>
            <person name="Lapoint R."/>
            <person name="Lazzaro B.P."/>
            <person name="Lee S.J."/>
            <person name="Levesque L."/>
            <person name="Li R."/>
            <person name="Lin C.F."/>
            <person name="Lin M.F."/>
            <person name="Lindblad-Toh K."/>
            <person name="Llopart A."/>
            <person name="Long M."/>
            <person name="Low L."/>
            <person name="Lozovsky E."/>
            <person name="Lu J."/>
            <person name="Luo M."/>
            <person name="Machado C.A."/>
            <person name="Makalowski W."/>
            <person name="Marzo M."/>
            <person name="Matsuda M."/>
            <person name="Matzkin L."/>
            <person name="McAllister B."/>
            <person name="McBride C.S."/>
            <person name="McKernan B."/>
            <person name="McKernan K."/>
            <person name="Mendez-Lago M."/>
            <person name="Minx P."/>
            <person name="Mollenhauer M.U."/>
            <person name="Montooth K."/>
            <person name="Mount S.M."/>
            <person name="Mu X."/>
            <person name="Myers E."/>
            <person name="Negre B."/>
            <person name="Newfeld S."/>
            <person name="Nielsen R."/>
            <person name="Noor M.A."/>
            <person name="O'Grady P."/>
            <person name="Pachter L."/>
            <person name="Papaceit M."/>
            <person name="Parisi M.J."/>
            <person name="Parisi M."/>
            <person name="Parts L."/>
            <person name="Pedersen J.S."/>
            <person name="Pesole G."/>
            <person name="Phillippy A.M."/>
            <person name="Ponting C.P."/>
            <person name="Pop M."/>
            <person name="Porcelli D."/>
            <person name="Powell J.R."/>
            <person name="Prohaska S."/>
            <person name="Pruitt K."/>
            <person name="Puig M."/>
            <person name="Quesneville H."/>
            <person name="Ram K.R."/>
            <person name="Rand D."/>
            <person name="Rasmussen M.D."/>
            <person name="Reed L.K."/>
            <person name="Reenan R."/>
            <person name="Reily A."/>
            <person name="Remington K.A."/>
            <person name="Rieger T.T."/>
            <person name="Ritchie M.G."/>
            <person name="Robin C."/>
            <person name="Rogers Y.H."/>
            <person name="Rohde C."/>
            <person name="Rozas J."/>
            <person name="Rubenfield M.J."/>
            <person name="Ruiz A."/>
            <person name="Russo S."/>
            <person name="Salzberg S.L."/>
            <person name="Sanchez-Gracia A."/>
            <person name="Saranga D.J."/>
            <person name="Sato H."/>
            <person name="Schaeffer S.W."/>
            <person name="Schatz M.C."/>
            <person name="Schlenke T."/>
            <person name="Schwartz R."/>
            <person name="Segarra C."/>
            <person name="Singh R.S."/>
            <person name="Sirot L."/>
            <person name="Sirota M."/>
            <person name="Sisneros N.B."/>
            <person name="Smith C.D."/>
            <person name="Smith T.F."/>
            <person name="Spieth J."/>
            <person name="Stage D.E."/>
            <person name="Stark A."/>
            <person name="Stephan W."/>
            <person name="Strausberg R.L."/>
            <person name="Strempel S."/>
            <person name="Sturgill D."/>
            <person name="Sutton G."/>
            <person name="Sutton G.G."/>
            <person name="Tao W."/>
            <person name="Teichmann S."/>
            <person name="Tobari Y.N."/>
            <person name="Tomimura Y."/>
            <person name="Tsolas J.M."/>
            <person name="Valente V.L."/>
            <person name="Venter E."/>
            <person name="Venter J.C."/>
            <person name="Vicario S."/>
            <person name="Vieira F.G."/>
            <person name="Vilella A.J."/>
            <person name="Villasante A."/>
            <person name="Walenz B."/>
            <person name="Wang J."/>
            <person name="Wasserman M."/>
            <person name="Watts T."/>
            <person name="Wilson D."/>
            <person name="Wilson R.K."/>
            <person name="Wing R.A."/>
            <person name="Wolfner M.F."/>
            <person name="Wong A."/>
            <person name="Wong G.K."/>
            <person name="Wu C.I."/>
            <person name="Wu G."/>
            <person name="Yamamoto D."/>
            <person name="Yang H.P."/>
            <person name="Yang S.P."/>
            <person name="Yorke J.A."/>
            <person name="Yoshida K."/>
            <person name="Zdobnov E."/>
            <person name="Zhang P."/>
            <person name="Zhang Y."/>
            <person name="Zimin A.V."/>
            <person name="Baldwin J."/>
            <person name="Abdouelleil A."/>
            <person name="Abdulkadir J."/>
            <person name="Abebe A."/>
            <person name="Abera B."/>
            <person name="Abreu J."/>
            <person name="Acer S.C."/>
            <person name="Aftuck L."/>
            <person name="Alexander A."/>
            <person name="An P."/>
            <person name="Anderson E."/>
            <person name="Anderson S."/>
            <person name="Arachi H."/>
            <person name="Azer M."/>
            <person name="Bachantsang P."/>
            <person name="Barry A."/>
            <person name="Bayul T."/>
            <person name="Berlin A."/>
            <person name="Bessette D."/>
            <person name="Bloom T."/>
            <person name="Blye J."/>
            <person name="Boguslavskiy L."/>
            <person name="Bonnet C."/>
            <person name="Boukhgalter B."/>
            <person name="Bourzgui I."/>
            <person name="Brown A."/>
            <person name="Cahill P."/>
            <person name="Channer S."/>
            <person name="Cheshatsang Y."/>
            <person name="Chuda L."/>
            <person name="Citroen M."/>
            <person name="Collymore A."/>
            <person name="Cooke P."/>
            <person name="Costello M."/>
            <person name="D'Aco K."/>
            <person name="Daza R."/>
            <person name="De Haan G."/>
            <person name="DeGray S."/>
            <person name="DeMaso C."/>
            <person name="Dhargay N."/>
            <person name="Dooley K."/>
            <person name="Dooley E."/>
            <person name="Doricent M."/>
            <person name="Dorje P."/>
            <person name="Dorjee K."/>
            <person name="Dupes A."/>
            <person name="Elong R."/>
            <person name="Falk J."/>
            <person name="Farina A."/>
            <person name="Faro S."/>
            <person name="Ferguson D."/>
            <person name="Fisher S."/>
            <person name="Foley C.D."/>
            <person name="Franke A."/>
            <person name="Friedrich D."/>
            <person name="Gadbois L."/>
            <person name="Gearin G."/>
            <person name="Gearin C.R."/>
            <person name="Giannoukos G."/>
            <person name="Goode T."/>
            <person name="Graham J."/>
            <person name="Grandbois E."/>
            <person name="Grewal S."/>
            <person name="Gyaltsen K."/>
            <person name="Hafez N."/>
            <person name="Hagos B."/>
            <person name="Hall J."/>
            <person name="Henson C."/>
            <person name="Hollinger A."/>
            <person name="Honan T."/>
            <person name="Huard M.D."/>
            <person name="Hughes L."/>
            <person name="Hurhula B."/>
            <person name="Husby M.E."/>
            <person name="Kamat A."/>
            <person name="Kanga B."/>
            <person name="Kashin S."/>
            <person name="Khazanovich D."/>
            <person name="Kisner P."/>
            <person name="Lance K."/>
            <person name="Lara M."/>
            <person name="Lee W."/>
            <person name="Lennon N."/>
            <person name="Letendre F."/>
            <person name="LeVine R."/>
            <person name="Lipovsky A."/>
            <person name="Liu X."/>
            <person name="Liu J."/>
            <person name="Liu S."/>
            <person name="Lokyitsang T."/>
            <person name="Lokyitsang Y."/>
            <person name="Lubonja R."/>
            <person name="Lui A."/>
            <person name="MacDonald P."/>
            <person name="Magnisalis V."/>
            <person name="Maru K."/>
            <person name="Matthews C."/>
            <person name="McCusker W."/>
            <person name="McDonough S."/>
            <person name="Mehta T."/>
            <person name="Meldrim J."/>
            <person name="Meneus L."/>
            <person name="Mihai O."/>
            <person name="Mihalev A."/>
            <person name="Mihova T."/>
            <person name="Mittelman R."/>
            <person name="Mlenga V."/>
            <person name="Montmayeur A."/>
            <person name="Mulrain L."/>
            <person name="Navidi A."/>
            <person name="Naylor J."/>
            <person name="Negash T."/>
            <person name="Nguyen T."/>
            <person name="Nguyen N."/>
            <person name="Nicol R."/>
            <person name="Norbu C."/>
            <person name="Norbu N."/>
            <person name="Novod N."/>
            <person name="O'Neill B."/>
            <person name="Osman S."/>
            <person name="Markiewicz E."/>
            <person name="Oyono O.L."/>
            <person name="Patti C."/>
            <person name="Phunkhang P."/>
            <person name="Pierre F."/>
            <person name="Priest M."/>
            <person name="Raghuraman S."/>
            <person name="Rege F."/>
            <person name="Reyes R."/>
            <person name="Rise C."/>
            <person name="Rogov P."/>
            <person name="Ross K."/>
            <person name="Ryan E."/>
            <person name="Settipalli S."/>
            <person name="Shea T."/>
            <person name="Sherpa N."/>
            <person name="Shi L."/>
            <person name="Shih D."/>
            <person name="Sparrow T."/>
            <person name="Spaulding J."/>
            <person name="Stalker J."/>
            <person name="Stange-Thomann N."/>
            <person name="Stavropoulos S."/>
            <person name="Stone C."/>
            <person name="Strader C."/>
            <person name="Tesfaye S."/>
            <person name="Thomson T."/>
            <person name="Thoulutsang Y."/>
            <person name="Thoulutsang D."/>
            <person name="Topham K."/>
            <person name="Topping I."/>
            <person name="Tsamla T."/>
            <person name="Vassiliev H."/>
            <person name="Vo A."/>
            <person name="Wangchuk T."/>
            <person name="Wangdi T."/>
            <person name="Weiand M."/>
            <person name="Wilkinson J."/>
            <person name="Wilson A."/>
            <person name="Yadav S."/>
            <person name="Young G."/>
            <person name="Yu Q."/>
            <person name="Zembek L."/>
            <person name="Zhong D."/>
            <person name="Zimmer A."/>
            <person name="Zwirko Z."/>
            <person name="Jaffe D.B."/>
            <person name="Alvarez P."/>
            <person name="Brockman W."/>
            <person name="Butler J."/>
            <person name="Chin C."/>
            <person name="Gnerre S."/>
            <person name="Grabherr M."/>
            <person name="Kleber M."/>
            <person name="Mauceli E."/>
            <person name="MacCallum I."/>
        </authorList>
    </citation>
    <scope>NUCLEOTIDE SEQUENCE [LARGE SCALE GENOMIC DNA]</scope>
    <source>
        <strain evidence="10">Tucson 15081-1352.22</strain>
    </source>
</reference>
<dbReference type="PANTHER" id="PTHR45938">
    <property type="entry name" value="ACP24A4-RELATED"/>
    <property type="match status" value="1"/>
</dbReference>
<evidence type="ECO:0000313" key="9">
    <source>
        <dbReference type="EMBL" id="EDW12599.1"/>
    </source>
</evidence>
<dbReference type="HOGENOM" id="CLU_164133_0_2_1"/>
<dbReference type="InterPro" id="IPR002223">
    <property type="entry name" value="Kunitz_BPTI"/>
</dbReference>
<dbReference type="GO" id="GO:0050431">
    <property type="term" value="F:transforming growth factor beta binding"/>
    <property type="evidence" value="ECO:0007669"/>
    <property type="project" value="TreeGrafter"/>
</dbReference>
<dbReference type="InterPro" id="IPR036880">
    <property type="entry name" value="Kunitz_BPTI_sf"/>
</dbReference>
<evidence type="ECO:0000256" key="7">
    <source>
        <dbReference type="SAM" id="SignalP"/>
    </source>
</evidence>
<dbReference type="InterPro" id="IPR020901">
    <property type="entry name" value="Prtase_inh_Kunz-CS"/>
</dbReference>
<keyword evidence="2" id="KW-0964">Secreted</keyword>
<evidence type="ECO:0000256" key="1">
    <source>
        <dbReference type="ARBA" id="ARBA00004613"/>
    </source>
</evidence>
<keyword evidence="5" id="KW-0722">Serine protease inhibitor</keyword>
<protein>
    <recommendedName>
        <fullName evidence="8">BPTI/Kunitz inhibitor domain-containing protein</fullName>
    </recommendedName>
</protein>
<dbReference type="SUPFAM" id="SSF57362">
    <property type="entry name" value="BPTI-like"/>
    <property type="match status" value="1"/>
</dbReference>
<dbReference type="OMA" id="SWSYNGR"/>
<dbReference type="Pfam" id="PF00014">
    <property type="entry name" value="Kunitz_BPTI"/>
    <property type="match status" value="1"/>
</dbReference>
<keyword evidence="4 7" id="KW-0732">Signal</keyword>
<dbReference type="GO" id="GO:0048019">
    <property type="term" value="F:receptor antagonist activity"/>
    <property type="evidence" value="ECO:0007669"/>
    <property type="project" value="TreeGrafter"/>
</dbReference>
<dbReference type="SMART" id="SM00131">
    <property type="entry name" value="KU"/>
    <property type="match status" value="1"/>
</dbReference>
<dbReference type="SMR" id="B4KJZ6"/>
<dbReference type="AlphaFoldDB" id="B4KJZ6"/>
<evidence type="ECO:0000256" key="5">
    <source>
        <dbReference type="ARBA" id="ARBA00022900"/>
    </source>
</evidence>
<dbReference type="EMBL" id="CH933807">
    <property type="protein sequence ID" value="EDW12599.1"/>
    <property type="molecule type" value="Genomic_DNA"/>
</dbReference>
<evidence type="ECO:0000256" key="4">
    <source>
        <dbReference type="ARBA" id="ARBA00022729"/>
    </source>
</evidence>
<dbReference type="GO" id="GO:0005615">
    <property type="term" value="C:extracellular space"/>
    <property type="evidence" value="ECO:0007669"/>
    <property type="project" value="TreeGrafter"/>
</dbReference>
<proteinExistence type="predicted"/>
<organism evidence="9 10">
    <name type="scientific">Drosophila mojavensis</name>
    <name type="common">Fruit fly</name>
    <dbReference type="NCBI Taxonomy" id="7230"/>
    <lineage>
        <taxon>Eukaryota</taxon>
        <taxon>Metazoa</taxon>
        <taxon>Ecdysozoa</taxon>
        <taxon>Arthropoda</taxon>
        <taxon>Hexapoda</taxon>
        <taxon>Insecta</taxon>
        <taxon>Pterygota</taxon>
        <taxon>Neoptera</taxon>
        <taxon>Endopterygota</taxon>
        <taxon>Diptera</taxon>
        <taxon>Brachycera</taxon>
        <taxon>Muscomorpha</taxon>
        <taxon>Ephydroidea</taxon>
        <taxon>Drosophilidae</taxon>
        <taxon>Drosophila</taxon>
    </lineage>
</organism>
<dbReference type="eggNOG" id="KOG4295">
    <property type="taxonomic scope" value="Eukaryota"/>
</dbReference>
<dbReference type="PhylomeDB" id="B4KJZ6"/>
<keyword evidence="10" id="KW-1185">Reference proteome</keyword>
<evidence type="ECO:0000313" key="10">
    <source>
        <dbReference type="Proteomes" id="UP000009192"/>
    </source>
</evidence>
<comment type="subcellular location">
    <subcellularLocation>
        <location evidence="1">Secreted</location>
    </subcellularLocation>
</comment>
<name>B4KJZ6_DROMO</name>
<dbReference type="PANTHER" id="PTHR45938:SF7">
    <property type="entry name" value="WAP, KAZAL, IMMUNOGLOBULIN, KUNITZ AND NTR DOMAIN-CONTAINING PROTEIN 2"/>
    <property type="match status" value="1"/>
</dbReference>
<dbReference type="Gene3D" id="4.10.410.10">
    <property type="entry name" value="Pancreatic trypsin inhibitor Kunitz domain"/>
    <property type="match status" value="1"/>
</dbReference>
<gene>
    <name evidence="9" type="primary">Dmoj\GI17758</name>
    <name evidence="9" type="ORF">Dmoj_GI17758</name>
</gene>
<keyword evidence="6" id="KW-1015">Disulfide bond</keyword>
<accession>B4KJZ6</accession>
<sequence length="82" mass="9003">MKILVSFVVLAVSISICFALKNELCGLPHSLEGGPNFFCEAYLPSWSYNAAATECVEFIYGGCGGNDNRFSTKEHCEEKCLE</sequence>